<evidence type="ECO:0008006" key="3">
    <source>
        <dbReference type="Google" id="ProtNLM"/>
    </source>
</evidence>
<reference evidence="1 2" key="1">
    <citation type="journal article" date="2019" name="Int. J. Syst. Evol. Microbiol.">
        <title>The Global Catalogue of Microorganisms (GCM) 10K type strain sequencing project: providing services to taxonomists for standard genome sequencing and annotation.</title>
        <authorList>
            <consortium name="The Broad Institute Genomics Platform"/>
            <consortium name="The Broad Institute Genome Sequencing Center for Infectious Disease"/>
            <person name="Wu L."/>
            <person name="Ma J."/>
        </authorList>
    </citation>
    <scope>NUCLEOTIDE SEQUENCE [LARGE SCALE GENOMIC DNA]</scope>
    <source>
        <strain evidence="1 2">JCM 13518</strain>
    </source>
</reference>
<sequence>MEDQGWGFETRGTYYLTPFEGRAQLGIVFSPSETLTGWFEPGEPGHDRLFPLGQTDGSGSFAALWLDPTDTVRFVLLGSEGERLLLADDAVDFLRLIAIGYLELADYVLPEAPDEDEDGESVAALAQFRAWVESELGVDVPEHWTVQEPDPFSAWVDEVTRSS</sequence>
<protein>
    <recommendedName>
        <fullName evidence="3">SUKH-4 immunity protein of toxin-antitoxin system</fullName>
    </recommendedName>
</protein>
<comment type="caution">
    <text evidence="1">The sequence shown here is derived from an EMBL/GenBank/DDBJ whole genome shotgun (WGS) entry which is preliminary data.</text>
</comment>
<evidence type="ECO:0000313" key="2">
    <source>
        <dbReference type="Proteomes" id="UP001501057"/>
    </source>
</evidence>
<keyword evidence="2" id="KW-1185">Reference proteome</keyword>
<dbReference type="Proteomes" id="UP001501057">
    <property type="component" value="Unassembled WGS sequence"/>
</dbReference>
<dbReference type="EMBL" id="BAAAME010000002">
    <property type="protein sequence ID" value="GAA1730579.1"/>
    <property type="molecule type" value="Genomic_DNA"/>
</dbReference>
<evidence type="ECO:0000313" key="1">
    <source>
        <dbReference type="EMBL" id="GAA1730579.1"/>
    </source>
</evidence>
<organism evidence="1 2">
    <name type="scientific">Aeromicrobium alkaliterrae</name>
    <dbReference type="NCBI Taxonomy" id="302168"/>
    <lineage>
        <taxon>Bacteria</taxon>
        <taxon>Bacillati</taxon>
        <taxon>Actinomycetota</taxon>
        <taxon>Actinomycetes</taxon>
        <taxon>Propionibacteriales</taxon>
        <taxon>Nocardioidaceae</taxon>
        <taxon>Aeromicrobium</taxon>
    </lineage>
</organism>
<gene>
    <name evidence="1" type="ORF">GCM10009710_08970</name>
</gene>
<name>A0ABN2JKR0_9ACTN</name>
<accession>A0ABN2JKR0</accession>
<proteinExistence type="predicted"/>